<accession>A0A371GUT5</accession>
<organism evidence="1 2">
    <name type="scientific">Mucuna pruriens</name>
    <name type="common">Velvet bean</name>
    <name type="synonym">Dolichos pruriens</name>
    <dbReference type="NCBI Taxonomy" id="157652"/>
    <lineage>
        <taxon>Eukaryota</taxon>
        <taxon>Viridiplantae</taxon>
        <taxon>Streptophyta</taxon>
        <taxon>Embryophyta</taxon>
        <taxon>Tracheophyta</taxon>
        <taxon>Spermatophyta</taxon>
        <taxon>Magnoliopsida</taxon>
        <taxon>eudicotyledons</taxon>
        <taxon>Gunneridae</taxon>
        <taxon>Pentapetalae</taxon>
        <taxon>rosids</taxon>
        <taxon>fabids</taxon>
        <taxon>Fabales</taxon>
        <taxon>Fabaceae</taxon>
        <taxon>Papilionoideae</taxon>
        <taxon>50 kb inversion clade</taxon>
        <taxon>NPAAA clade</taxon>
        <taxon>indigoferoid/millettioid clade</taxon>
        <taxon>Phaseoleae</taxon>
        <taxon>Mucuna</taxon>
    </lineage>
</organism>
<evidence type="ECO:0000313" key="1">
    <source>
        <dbReference type="EMBL" id="RDX94322.1"/>
    </source>
</evidence>
<dbReference type="AlphaFoldDB" id="A0A371GUT5"/>
<comment type="caution">
    <text evidence="1">The sequence shown here is derived from an EMBL/GenBank/DDBJ whole genome shotgun (WGS) entry which is preliminary data.</text>
</comment>
<name>A0A371GUT5_MUCPR</name>
<feature type="non-terminal residue" evidence="1">
    <location>
        <position position="1"/>
    </location>
</feature>
<sequence>MDEASTLKQEIQFVDILTKALKLERFRCLRNSIEVVCAKVKLIERRAKASPGQALLPIPNAINLSDSPFFSNLSGLKLMASLHNSGSL</sequence>
<dbReference type="Proteomes" id="UP000257109">
    <property type="component" value="Unassembled WGS sequence"/>
</dbReference>
<gene>
    <name evidence="1" type="ORF">CR513_23304</name>
</gene>
<dbReference type="EMBL" id="QJKJ01004395">
    <property type="protein sequence ID" value="RDX94322.1"/>
    <property type="molecule type" value="Genomic_DNA"/>
</dbReference>
<evidence type="ECO:0000313" key="2">
    <source>
        <dbReference type="Proteomes" id="UP000257109"/>
    </source>
</evidence>
<proteinExistence type="predicted"/>
<protein>
    <submittedName>
        <fullName evidence="1">Uncharacterized protein</fullName>
    </submittedName>
</protein>
<keyword evidence="2" id="KW-1185">Reference proteome</keyword>
<reference evidence="1" key="1">
    <citation type="submission" date="2018-05" db="EMBL/GenBank/DDBJ databases">
        <title>Draft genome of Mucuna pruriens seed.</title>
        <authorList>
            <person name="Nnadi N.E."/>
            <person name="Vos R."/>
            <person name="Hasami M.H."/>
            <person name="Devisetty U.K."/>
            <person name="Aguiy J.C."/>
        </authorList>
    </citation>
    <scope>NUCLEOTIDE SEQUENCE [LARGE SCALE GENOMIC DNA]</scope>
    <source>
        <strain evidence="1">JCA_2017</strain>
    </source>
</reference>